<name>A0AAP0S0H4_LIQFO</name>
<protein>
    <submittedName>
        <fullName evidence="1">Uncharacterized protein</fullName>
    </submittedName>
</protein>
<gene>
    <name evidence="1" type="ORF">L1049_017075</name>
</gene>
<dbReference type="Proteomes" id="UP001415857">
    <property type="component" value="Unassembled WGS sequence"/>
</dbReference>
<evidence type="ECO:0000313" key="2">
    <source>
        <dbReference type="Proteomes" id="UP001415857"/>
    </source>
</evidence>
<organism evidence="1 2">
    <name type="scientific">Liquidambar formosana</name>
    <name type="common">Formosan gum</name>
    <dbReference type="NCBI Taxonomy" id="63359"/>
    <lineage>
        <taxon>Eukaryota</taxon>
        <taxon>Viridiplantae</taxon>
        <taxon>Streptophyta</taxon>
        <taxon>Embryophyta</taxon>
        <taxon>Tracheophyta</taxon>
        <taxon>Spermatophyta</taxon>
        <taxon>Magnoliopsida</taxon>
        <taxon>eudicotyledons</taxon>
        <taxon>Gunneridae</taxon>
        <taxon>Pentapetalae</taxon>
        <taxon>Saxifragales</taxon>
        <taxon>Altingiaceae</taxon>
        <taxon>Liquidambar</taxon>
    </lineage>
</organism>
<evidence type="ECO:0000313" key="1">
    <source>
        <dbReference type="EMBL" id="KAK9288615.1"/>
    </source>
</evidence>
<comment type="caution">
    <text evidence="1">The sequence shown here is derived from an EMBL/GenBank/DDBJ whole genome shotgun (WGS) entry which is preliminary data.</text>
</comment>
<keyword evidence="2" id="KW-1185">Reference proteome</keyword>
<accession>A0AAP0S0H4</accession>
<sequence>MGDVSHLDSENIYLILDLLNEDMKLSGYLLDSKQKELTPLSTPCPYIPTYNILEQG</sequence>
<reference evidence="1 2" key="1">
    <citation type="journal article" date="2024" name="Plant J.">
        <title>Genome sequences and population genomics reveal climatic adaptation and genomic divergence between two closely related sweetgum species.</title>
        <authorList>
            <person name="Xu W.Q."/>
            <person name="Ren C.Q."/>
            <person name="Zhang X.Y."/>
            <person name="Comes H.P."/>
            <person name="Liu X.H."/>
            <person name="Li Y.G."/>
            <person name="Kettle C.J."/>
            <person name="Jalonen R."/>
            <person name="Gaisberger H."/>
            <person name="Ma Y.Z."/>
            <person name="Qiu Y.X."/>
        </authorList>
    </citation>
    <scope>NUCLEOTIDE SEQUENCE [LARGE SCALE GENOMIC DNA]</scope>
    <source>
        <strain evidence="1">Hangzhou</strain>
    </source>
</reference>
<dbReference type="AlphaFoldDB" id="A0AAP0S0H4"/>
<dbReference type="EMBL" id="JBBPBK010000003">
    <property type="protein sequence ID" value="KAK9288615.1"/>
    <property type="molecule type" value="Genomic_DNA"/>
</dbReference>
<proteinExistence type="predicted"/>